<dbReference type="KEGG" id="hqi:H9L05_06680"/>
<organism evidence="1 2">
    <name type="scientific">Hymenobacter qilianensis</name>
    <dbReference type="NCBI Taxonomy" id="1385715"/>
    <lineage>
        <taxon>Bacteria</taxon>
        <taxon>Pseudomonadati</taxon>
        <taxon>Bacteroidota</taxon>
        <taxon>Cytophagia</taxon>
        <taxon>Cytophagales</taxon>
        <taxon>Hymenobacteraceae</taxon>
        <taxon>Hymenobacter</taxon>
    </lineage>
</organism>
<proteinExistence type="predicted"/>
<dbReference type="EMBL" id="CP060784">
    <property type="protein sequence ID" value="QNP53298.1"/>
    <property type="molecule type" value="Genomic_DNA"/>
</dbReference>
<protein>
    <recommendedName>
        <fullName evidence="3">DUF2892 domain-containing protein</fullName>
    </recommendedName>
</protein>
<name>A0A7H0GYD2_9BACT</name>
<evidence type="ECO:0000313" key="2">
    <source>
        <dbReference type="Proteomes" id="UP000516093"/>
    </source>
</evidence>
<keyword evidence="2" id="KW-1185">Reference proteome</keyword>
<accession>A0A7H0GYD2</accession>
<dbReference type="AlphaFoldDB" id="A0A7H0GYD2"/>
<sequence length="145" mass="16272">MSSHDPSRRSTSDEINAELDRDAAGRVRACAQAGPAALERRIQELDQEWDIDRTLMANASVLSLLGFAASRTVDRRWIALPGVVASFLLWHAIQGWCPPLPVFRKLGYRSRREIDTEKYALKALRGDFSGLTTDQPHQAWQAAKQ</sequence>
<evidence type="ECO:0000313" key="1">
    <source>
        <dbReference type="EMBL" id="QNP53298.1"/>
    </source>
</evidence>
<dbReference type="Gene3D" id="6.10.140.1340">
    <property type="match status" value="1"/>
</dbReference>
<reference evidence="1 2" key="1">
    <citation type="submission" date="2020-08" db="EMBL/GenBank/DDBJ databases">
        <title>Genome sequence of Hymenobacter qilianensis JCM 19763T.</title>
        <authorList>
            <person name="Hyun D.-W."/>
            <person name="Bae J.-W."/>
        </authorList>
    </citation>
    <scope>NUCLEOTIDE SEQUENCE [LARGE SCALE GENOMIC DNA]</scope>
    <source>
        <strain evidence="1 2">JCM 19763</strain>
    </source>
</reference>
<evidence type="ECO:0008006" key="3">
    <source>
        <dbReference type="Google" id="ProtNLM"/>
    </source>
</evidence>
<dbReference type="Proteomes" id="UP000516093">
    <property type="component" value="Chromosome"/>
</dbReference>
<dbReference type="RefSeq" id="WP_187733516.1">
    <property type="nucleotide sequence ID" value="NZ_BMFN01000001.1"/>
</dbReference>
<gene>
    <name evidence="1" type="ORF">H9L05_06680</name>
</gene>